<dbReference type="GO" id="GO:0016740">
    <property type="term" value="F:transferase activity"/>
    <property type="evidence" value="ECO:0007669"/>
    <property type="project" value="UniProtKB-KW"/>
</dbReference>
<dbReference type="AlphaFoldDB" id="A0A5S3N5C1"/>
<keyword evidence="2" id="KW-1185">Reference proteome</keyword>
<comment type="caution">
    <text evidence="1">The sequence shown here is derived from an EMBL/GenBank/DDBJ whole genome shotgun (WGS) entry which is preliminary data.</text>
</comment>
<dbReference type="OrthoDB" id="1467310at2"/>
<proteinExistence type="predicted"/>
<keyword evidence="1" id="KW-0808">Transferase</keyword>
<dbReference type="SUPFAM" id="SSF82185">
    <property type="entry name" value="Histone H3 K4-specific methyltransferase SET7/9 N-terminal domain"/>
    <property type="match status" value="1"/>
</dbReference>
<gene>
    <name evidence="1" type="ORF">FDT66_07000</name>
</gene>
<protein>
    <submittedName>
        <fullName evidence="1">Nicotinic acid mononucleotide adenyltransferase</fullName>
    </submittedName>
</protein>
<dbReference type="RefSeq" id="WP_138535455.1">
    <property type="nucleotide sequence ID" value="NZ_VANR01000003.1"/>
</dbReference>
<dbReference type="Proteomes" id="UP000307140">
    <property type="component" value="Unassembled WGS sequence"/>
</dbReference>
<name>A0A5S3N5C1_9FLAO</name>
<evidence type="ECO:0000313" key="2">
    <source>
        <dbReference type="Proteomes" id="UP000307140"/>
    </source>
</evidence>
<accession>A0A5S3N5C1</accession>
<sequence length="116" mass="13233">MKKLITICAFCIAAIGYSQKQQPTYTAEGDLVKATYYHDNGTVSTEGYFKDKKLTGKWVRFDEKGNKSQMAFYKDGKKVGKWFIWGDNSLKEITYKDNAIVDVNLWKAEAKLASNK</sequence>
<dbReference type="Gene3D" id="2.20.110.10">
    <property type="entry name" value="Histone H3 K4-specific methyltransferase SET7/9 N-terminal domain"/>
    <property type="match status" value="1"/>
</dbReference>
<organism evidence="1 2">
    <name type="scientific">Polaribacter aestuariivivens</name>
    <dbReference type="NCBI Taxonomy" id="2304626"/>
    <lineage>
        <taxon>Bacteria</taxon>
        <taxon>Pseudomonadati</taxon>
        <taxon>Bacteroidota</taxon>
        <taxon>Flavobacteriia</taxon>
        <taxon>Flavobacteriales</taxon>
        <taxon>Flavobacteriaceae</taxon>
    </lineage>
</organism>
<evidence type="ECO:0000313" key="1">
    <source>
        <dbReference type="EMBL" id="TMM30505.1"/>
    </source>
</evidence>
<dbReference type="EMBL" id="VANR01000003">
    <property type="protein sequence ID" value="TMM30505.1"/>
    <property type="molecule type" value="Genomic_DNA"/>
</dbReference>
<reference evidence="1 2" key="1">
    <citation type="submission" date="2019-05" db="EMBL/GenBank/DDBJ databases">
        <title>Polaribacter aestuariivivens sp. nov., isolated from a tidal flat.</title>
        <authorList>
            <person name="Yoon J.-H."/>
        </authorList>
    </citation>
    <scope>NUCLEOTIDE SEQUENCE [LARGE SCALE GENOMIC DNA]</scope>
    <source>
        <strain evidence="1 2">DBTF-3</strain>
    </source>
</reference>